<dbReference type="EMBL" id="JAOL01000170">
    <property type="protein sequence ID" value="EUA86712.1"/>
    <property type="molecule type" value="Genomic_DNA"/>
</dbReference>
<feature type="transmembrane region" description="Helical" evidence="1">
    <location>
        <begin position="12"/>
        <end position="39"/>
    </location>
</feature>
<proteinExistence type="predicted"/>
<keyword evidence="1" id="KW-1133">Transmembrane helix</keyword>
<keyword evidence="1" id="KW-0812">Transmembrane</keyword>
<dbReference type="PANTHER" id="PTHR38480:SF1">
    <property type="entry name" value="SLR0254 PROTEIN"/>
    <property type="match status" value="1"/>
</dbReference>
<evidence type="ECO:0000313" key="3">
    <source>
        <dbReference type="Proteomes" id="UP000020681"/>
    </source>
</evidence>
<keyword evidence="3" id="KW-1185">Reference proteome</keyword>
<comment type="caution">
    <text evidence="2">The sequence shown here is derived from an EMBL/GenBank/DDBJ whole genome shotgun (WGS) entry which is preliminary data.</text>
</comment>
<dbReference type="Proteomes" id="UP000020681">
    <property type="component" value="Unassembled WGS sequence"/>
</dbReference>
<dbReference type="PANTHER" id="PTHR38480">
    <property type="entry name" value="SLR0254 PROTEIN"/>
    <property type="match status" value="1"/>
</dbReference>
<gene>
    <name evidence="2" type="ORF">I551_6869</name>
</gene>
<evidence type="ECO:0000256" key="1">
    <source>
        <dbReference type="SAM" id="Phobius"/>
    </source>
</evidence>
<keyword evidence="1" id="KW-0472">Membrane</keyword>
<feature type="transmembrane region" description="Helical" evidence="1">
    <location>
        <begin position="45"/>
        <end position="65"/>
    </location>
</feature>
<reference evidence="2 3" key="1">
    <citation type="submission" date="2014-01" db="EMBL/GenBank/DDBJ databases">
        <authorList>
            <person name="Dobos K."/>
            <person name="Lenaerts A."/>
            <person name="Ordway D."/>
            <person name="DeGroote M.A."/>
            <person name="Parker T."/>
            <person name="Sizemore C."/>
            <person name="Tallon L.J."/>
            <person name="Sadzewicz L.K."/>
            <person name="Sengamalay N."/>
            <person name="Fraser C.M."/>
            <person name="Hine E."/>
            <person name="Shefchek K.A."/>
            <person name="Das S.P."/>
            <person name="Tettelin H."/>
        </authorList>
    </citation>
    <scope>NUCLEOTIDE SEQUENCE [LARGE SCALE GENOMIC DNA]</scope>
    <source>
        <strain evidence="2 3">Harvey</strain>
    </source>
</reference>
<accession>A0ABN0QPR5</accession>
<protein>
    <submittedName>
        <fullName evidence="2">Integral membrane protein</fullName>
    </submittedName>
</protein>
<name>A0ABN0QPR5_MYCUL</name>
<evidence type="ECO:0000313" key="2">
    <source>
        <dbReference type="EMBL" id="EUA86712.1"/>
    </source>
</evidence>
<organism evidence="2 3">
    <name type="scientific">Mycobacterium ulcerans str. Harvey</name>
    <dbReference type="NCBI Taxonomy" id="1299332"/>
    <lineage>
        <taxon>Bacteria</taxon>
        <taxon>Bacillati</taxon>
        <taxon>Actinomycetota</taxon>
        <taxon>Actinomycetes</taxon>
        <taxon>Mycobacteriales</taxon>
        <taxon>Mycobacteriaceae</taxon>
        <taxon>Mycobacterium</taxon>
        <taxon>Mycobacterium ulcerans group</taxon>
    </lineage>
</organism>
<sequence length="116" mass="13178">MVLDVQIAQLPVRAVSAIIDMTVMFIGYIMGLTLWAASLSELDEALTIAFLIIFTVLVLVGYPVIMETATRAVRWARLPWAYAWCPMTAAQNASARHCFARWRRWWRSGCCWAARP</sequence>